<feature type="binding site" evidence="5">
    <location>
        <begin position="16"/>
        <end position="21"/>
    </location>
    <ligand>
        <name>ATP</name>
        <dbReference type="ChEBI" id="CHEBI:30616"/>
    </ligand>
</feature>
<comment type="function">
    <text evidence="5">Catalyzes the phosphorylation of the 3'-hydroxyl group of dephosphocoenzyme A to form coenzyme A.</text>
</comment>
<comment type="pathway">
    <text evidence="5">Cofactor biosynthesis; coenzyme A biosynthesis; CoA from (R)-pantothenate: step 5/5.</text>
</comment>
<organism evidence="7 8">
    <name type="scientific">Allofranklinella schreckenbergeri</name>
    <dbReference type="NCBI Taxonomy" id="1076744"/>
    <lineage>
        <taxon>Bacteria</taxon>
        <taxon>Pseudomonadati</taxon>
        <taxon>Pseudomonadota</taxon>
        <taxon>Betaproteobacteria</taxon>
        <taxon>Burkholderiales</taxon>
        <taxon>Comamonadaceae</taxon>
        <taxon>Allofranklinella</taxon>
    </lineage>
</organism>
<sequence>MAPGQTLRIGLTGGIGSGKSTVAALLSAHCWTEIIDADHISRSLTAAGGAAIGPIAAQFGEAFIDGSGAMDRQRMRELVFRDALARRALEDLLHPLIFQAIHAAIGQARAPVVVLDLPLLVESARWRPWLDGVWVVDCPVEIQIERVQRRSQLERASVERIVQTQASRAHRLRAADMVVFNGDISQSVLTCQVVQAARLWGVPLRPE</sequence>
<dbReference type="Proteomes" id="UP000267521">
    <property type="component" value="Unassembled WGS sequence"/>
</dbReference>
<dbReference type="PANTHER" id="PTHR10695:SF46">
    <property type="entry name" value="BIFUNCTIONAL COENZYME A SYNTHASE-RELATED"/>
    <property type="match status" value="1"/>
</dbReference>
<dbReference type="InterPro" id="IPR001977">
    <property type="entry name" value="Depp_CoAkinase"/>
</dbReference>
<keyword evidence="5 7" id="KW-0808">Transferase</keyword>
<dbReference type="PROSITE" id="PS51219">
    <property type="entry name" value="DPCK"/>
    <property type="match status" value="1"/>
</dbReference>
<accession>A0A3M6Q9Z9</accession>
<comment type="similarity">
    <text evidence="1 5">Belongs to the CoaE family.</text>
</comment>
<keyword evidence="2 5" id="KW-0547">Nucleotide-binding</keyword>
<dbReference type="GO" id="GO:0005737">
    <property type="term" value="C:cytoplasm"/>
    <property type="evidence" value="ECO:0007669"/>
    <property type="project" value="UniProtKB-SubCell"/>
</dbReference>
<evidence type="ECO:0000256" key="2">
    <source>
        <dbReference type="ARBA" id="ARBA00022741"/>
    </source>
</evidence>
<evidence type="ECO:0000256" key="5">
    <source>
        <dbReference type="HAMAP-Rule" id="MF_00376"/>
    </source>
</evidence>
<dbReference type="GO" id="GO:0004140">
    <property type="term" value="F:dephospho-CoA kinase activity"/>
    <property type="evidence" value="ECO:0007669"/>
    <property type="project" value="UniProtKB-UniRule"/>
</dbReference>
<dbReference type="EMBL" id="RDQM01000005">
    <property type="protein sequence ID" value="RMW99228.1"/>
    <property type="molecule type" value="Genomic_DNA"/>
</dbReference>
<dbReference type="PANTHER" id="PTHR10695">
    <property type="entry name" value="DEPHOSPHO-COA KINASE-RELATED"/>
    <property type="match status" value="1"/>
</dbReference>
<dbReference type="GO" id="GO:0005524">
    <property type="term" value="F:ATP binding"/>
    <property type="evidence" value="ECO:0007669"/>
    <property type="project" value="UniProtKB-UniRule"/>
</dbReference>
<evidence type="ECO:0000256" key="3">
    <source>
        <dbReference type="ARBA" id="ARBA00022840"/>
    </source>
</evidence>
<gene>
    <name evidence="5" type="primary">coaE</name>
    <name evidence="7" type="ORF">EBQ26_05485</name>
</gene>
<dbReference type="HAMAP" id="MF_00376">
    <property type="entry name" value="Dephospho_CoA_kinase"/>
    <property type="match status" value="1"/>
</dbReference>
<dbReference type="AlphaFoldDB" id="A0A3M6Q9Z9"/>
<keyword evidence="5 7" id="KW-0418">Kinase</keyword>
<keyword evidence="3 5" id="KW-0067">ATP-binding</keyword>
<evidence type="ECO:0000256" key="1">
    <source>
        <dbReference type="ARBA" id="ARBA00009018"/>
    </source>
</evidence>
<dbReference type="InterPro" id="IPR027417">
    <property type="entry name" value="P-loop_NTPase"/>
</dbReference>
<dbReference type="CDD" id="cd02022">
    <property type="entry name" value="DPCK"/>
    <property type="match status" value="1"/>
</dbReference>
<comment type="catalytic activity">
    <reaction evidence="5">
        <text>3'-dephospho-CoA + ATP = ADP + CoA + H(+)</text>
        <dbReference type="Rhea" id="RHEA:18245"/>
        <dbReference type="ChEBI" id="CHEBI:15378"/>
        <dbReference type="ChEBI" id="CHEBI:30616"/>
        <dbReference type="ChEBI" id="CHEBI:57287"/>
        <dbReference type="ChEBI" id="CHEBI:57328"/>
        <dbReference type="ChEBI" id="CHEBI:456216"/>
        <dbReference type="EC" id="2.7.1.24"/>
    </reaction>
</comment>
<evidence type="ECO:0000313" key="8">
    <source>
        <dbReference type="Proteomes" id="UP000267521"/>
    </source>
</evidence>
<comment type="subcellular location">
    <subcellularLocation>
        <location evidence="5">Cytoplasm</location>
    </subcellularLocation>
</comment>
<dbReference type="RefSeq" id="WP_122238002.1">
    <property type="nucleotide sequence ID" value="NZ_RDQM01000005.1"/>
</dbReference>
<dbReference type="NCBIfam" id="TIGR00152">
    <property type="entry name" value="dephospho-CoA kinase"/>
    <property type="match status" value="1"/>
</dbReference>
<dbReference type="Gene3D" id="3.40.50.300">
    <property type="entry name" value="P-loop containing nucleotide triphosphate hydrolases"/>
    <property type="match status" value="1"/>
</dbReference>
<evidence type="ECO:0000256" key="6">
    <source>
        <dbReference type="NCBIfam" id="TIGR00152"/>
    </source>
</evidence>
<evidence type="ECO:0000313" key="7">
    <source>
        <dbReference type="EMBL" id="RMW99228.1"/>
    </source>
</evidence>
<dbReference type="SUPFAM" id="SSF52540">
    <property type="entry name" value="P-loop containing nucleoside triphosphate hydrolases"/>
    <property type="match status" value="1"/>
</dbReference>
<comment type="caution">
    <text evidence="7">The sequence shown here is derived from an EMBL/GenBank/DDBJ whole genome shotgun (WGS) entry which is preliminary data.</text>
</comment>
<reference evidence="7 8" key="1">
    <citation type="submission" date="2018-10" db="EMBL/GenBank/DDBJ databases">
        <title>Comamonadaceae CDC group NO-1 genome sequencing and assembly.</title>
        <authorList>
            <person name="Bernier A.-M."/>
            <person name="Bernard K."/>
        </authorList>
    </citation>
    <scope>NUCLEOTIDE SEQUENCE [LARGE SCALE GENOMIC DNA]</scope>
    <source>
        <strain evidence="7 8">NML970147</strain>
    </source>
</reference>
<keyword evidence="4 5" id="KW-0173">Coenzyme A biosynthesis</keyword>
<dbReference type="UniPathway" id="UPA00241">
    <property type="reaction ID" value="UER00356"/>
</dbReference>
<protein>
    <recommendedName>
        <fullName evidence="5 6">Dephospho-CoA kinase</fullName>
        <ecNumber evidence="5 6">2.7.1.24</ecNumber>
    </recommendedName>
    <alternativeName>
        <fullName evidence="5">Dephosphocoenzyme A kinase</fullName>
    </alternativeName>
</protein>
<proteinExistence type="inferred from homology"/>
<name>A0A3M6Q9Z9_9BURK</name>
<dbReference type="Pfam" id="PF01121">
    <property type="entry name" value="CoaE"/>
    <property type="match status" value="1"/>
</dbReference>
<dbReference type="GO" id="GO:0015937">
    <property type="term" value="P:coenzyme A biosynthetic process"/>
    <property type="evidence" value="ECO:0007669"/>
    <property type="project" value="UniProtKB-UniRule"/>
</dbReference>
<evidence type="ECO:0000256" key="4">
    <source>
        <dbReference type="ARBA" id="ARBA00022993"/>
    </source>
</evidence>
<keyword evidence="5" id="KW-0963">Cytoplasm</keyword>
<dbReference type="EC" id="2.7.1.24" evidence="5 6"/>